<accession>A0A0A0KQ88</accession>
<dbReference type="Proteomes" id="UP000029981">
    <property type="component" value="Chromosome 5"/>
</dbReference>
<reference evidence="1 2" key="3">
    <citation type="journal article" date="2010" name="BMC Genomics">
        <title>Transcriptome sequencing and comparative analysis of cucumber flowers with different sex types.</title>
        <authorList>
            <person name="Guo S."/>
            <person name="Zheng Y."/>
            <person name="Joung J.G."/>
            <person name="Liu S."/>
            <person name="Zhang Z."/>
            <person name="Crasta O.R."/>
            <person name="Sobral B.W."/>
            <person name="Xu Y."/>
            <person name="Huang S."/>
            <person name="Fei Z."/>
        </authorList>
    </citation>
    <scope>NUCLEOTIDE SEQUENCE [LARGE SCALE GENOMIC DNA]</scope>
    <source>
        <strain evidence="2">cv. 9930</strain>
    </source>
</reference>
<dbReference type="EMBL" id="CM002926">
    <property type="protein sequence ID" value="KGN51815.1"/>
    <property type="molecule type" value="Genomic_DNA"/>
</dbReference>
<dbReference type="AlphaFoldDB" id="A0A0A0KQ88"/>
<dbReference type="Gramene" id="KGN51815">
    <property type="protein sequence ID" value="KGN51815"/>
    <property type="gene ID" value="Csa_5G602140"/>
</dbReference>
<name>A0A0A0KQ88_CUCSA</name>
<organism evidence="1 2">
    <name type="scientific">Cucumis sativus</name>
    <name type="common">Cucumber</name>
    <dbReference type="NCBI Taxonomy" id="3659"/>
    <lineage>
        <taxon>Eukaryota</taxon>
        <taxon>Viridiplantae</taxon>
        <taxon>Streptophyta</taxon>
        <taxon>Embryophyta</taxon>
        <taxon>Tracheophyta</taxon>
        <taxon>Spermatophyta</taxon>
        <taxon>Magnoliopsida</taxon>
        <taxon>eudicotyledons</taxon>
        <taxon>Gunneridae</taxon>
        <taxon>Pentapetalae</taxon>
        <taxon>rosids</taxon>
        <taxon>fabids</taxon>
        <taxon>Cucurbitales</taxon>
        <taxon>Cucurbitaceae</taxon>
        <taxon>Benincaseae</taxon>
        <taxon>Cucumis</taxon>
    </lineage>
</organism>
<reference evidence="1 2" key="4">
    <citation type="journal article" date="2011" name="BMC Genomics">
        <title>RNA-Seq improves annotation of protein-coding genes in the cucumber genome.</title>
        <authorList>
            <person name="Li Z."/>
            <person name="Zhang Z."/>
            <person name="Yan P."/>
            <person name="Huang S."/>
            <person name="Fei Z."/>
            <person name="Lin K."/>
        </authorList>
    </citation>
    <scope>NUCLEOTIDE SEQUENCE [LARGE SCALE GENOMIC DNA]</scope>
    <source>
        <strain evidence="2">cv. 9930</strain>
    </source>
</reference>
<sequence length="101" mass="11645">MNRRAEERRVRLGLIGPYSPVSWAGPWRLNISTLQSIGYLASIGDSIGGERRASISIFISSVLYNFRRPRAAKQLFPLFRDFIGVLYYRSCCEISSRNWRT</sequence>
<reference evidence="1 2" key="2">
    <citation type="journal article" date="2009" name="PLoS ONE">
        <title>An integrated genetic and cytogenetic map of the cucumber genome.</title>
        <authorList>
            <person name="Ren Y."/>
            <person name="Zhang Z."/>
            <person name="Liu J."/>
            <person name="Staub J.E."/>
            <person name="Han Y."/>
            <person name="Cheng Z."/>
            <person name="Li X."/>
            <person name="Lu J."/>
            <person name="Miao H."/>
            <person name="Kang H."/>
            <person name="Xie B."/>
            <person name="Gu X."/>
            <person name="Wang X."/>
            <person name="Du Y."/>
            <person name="Jin W."/>
            <person name="Huang S."/>
        </authorList>
    </citation>
    <scope>NUCLEOTIDE SEQUENCE [LARGE SCALE GENOMIC DNA]</scope>
    <source>
        <strain evidence="2">cv. 9930</strain>
    </source>
</reference>
<reference evidence="1 2" key="1">
    <citation type="journal article" date="2009" name="Nat. Genet.">
        <title>The genome of the cucumber, Cucumis sativus L.</title>
        <authorList>
            <person name="Huang S."/>
            <person name="Li R."/>
            <person name="Zhang Z."/>
            <person name="Li L."/>
            <person name="Gu X."/>
            <person name="Fan W."/>
            <person name="Lucas W.J."/>
            <person name="Wang X."/>
            <person name="Xie B."/>
            <person name="Ni P."/>
            <person name="Ren Y."/>
            <person name="Zhu H."/>
            <person name="Li J."/>
            <person name="Lin K."/>
            <person name="Jin W."/>
            <person name="Fei Z."/>
            <person name="Li G."/>
            <person name="Staub J."/>
            <person name="Kilian A."/>
            <person name="van der Vossen E.A."/>
            <person name="Wu Y."/>
            <person name="Guo J."/>
            <person name="He J."/>
            <person name="Jia Z."/>
            <person name="Ren Y."/>
            <person name="Tian G."/>
            <person name="Lu Y."/>
            <person name="Ruan J."/>
            <person name="Qian W."/>
            <person name="Wang M."/>
            <person name="Huang Q."/>
            <person name="Li B."/>
            <person name="Xuan Z."/>
            <person name="Cao J."/>
            <person name="Asan"/>
            <person name="Wu Z."/>
            <person name="Zhang J."/>
            <person name="Cai Q."/>
            <person name="Bai Y."/>
            <person name="Zhao B."/>
            <person name="Han Y."/>
            <person name="Li Y."/>
            <person name="Li X."/>
            <person name="Wang S."/>
            <person name="Shi Q."/>
            <person name="Liu S."/>
            <person name="Cho W.K."/>
            <person name="Kim J.Y."/>
            <person name="Xu Y."/>
            <person name="Heller-Uszynska K."/>
            <person name="Miao H."/>
            <person name="Cheng Z."/>
            <person name="Zhang S."/>
            <person name="Wu J."/>
            <person name="Yang Y."/>
            <person name="Kang H."/>
            <person name="Li M."/>
            <person name="Liang H."/>
            <person name="Ren X."/>
            <person name="Shi Z."/>
            <person name="Wen M."/>
            <person name="Jian M."/>
            <person name="Yang H."/>
            <person name="Zhang G."/>
            <person name="Yang Z."/>
            <person name="Chen R."/>
            <person name="Liu S."/>
            <person name="Li J."/>
            <person name="Ma L."/>
            <person name="Liu H."/>
            <person name="Zhou Y."/>
            <person name="Zhao J."/>
            <person name="Fang X."/>
            <person name="Li G."/>
            <person name="Fang L."/>
            <person name="Li Y."/>
            <person name="Liu D."/>
            <person name="Zheng H."/>
            <person name="Zhang Y."/>
            <person name="Qin N."/>
            <person name="Li Z."/>
            <person name="Yang G."/>
            <person name="Yang S."/>
            <person name="Bolund L."/>
            <person name="Kristiansen K."/>
            <person name="Zheng H."/>
            <person name="Li S."/>
            <person name="Zhang X."/>
            <person name="Yang H."/>
            <person name="Wang J."/>
            <person name="Sun R."/>
            <person name="Zhang B."/>
            <person name="Jiang S."/>
            <person name="Wang J."/>
            <person name="Du Y."/>
            <person name="Li S."/>
        </authorList>
    </citation>
    <scope>NUCLEOTIDE SEQUENCE [LARGE SCALE GENOMIC DNA]</scope>
    <source>
        <strain evidence="2">cv. 9930</strain>
    </source>
</reference>
<keyword evidence="2" id="KW-1185">Reference proteome</keyword>
<proteinExistence type="predicted"/>
<evidence type="ECO:0000313" key="1">
    <source>
        <dbReference type="EMBL" id="KGN51815.1"/>
    </source>
</evidence>
<protein>
    <submittedName>
        <fullName evidence="1">Uncharacterized protein</fullName>
    </submittedName>
</protein>
<gene>
    <name evidence="1" type="ORF">Csa_5G602140</name>
</gene>
<evidence type="ECO:0000313" key="2">
    <source>
        <dbReference type="Proteomes" id="UP000029981"/>
    </source>
</evidence>